<comment type="caution">
    <text evidence="1">The sequence shown here is derived from an EMBL/GenBank/DDBJ whole genome shotgun (WGS) entry which is preliminary data.</text>
</comment>
<organism evidence="1">
    <name type="scientific">marine sediment metagenome</name>
    <dbReference type="NCBI Taxonomy" id="412755"/>
    <lineage>
        <taxon>unclassified sequences</taxon>
        <taxon>metagenomes</taxon>
        <taxon>ecological metagenomes</taxon>
    </lineage>
</organism>
<dbReference type="EMBL" id="LAZR01038649">
    <property type="protein sequence ID" value="KKL18997.1"/>
    <property type="molecule type" value="Genomic_DNA"/>
</dbReference>
<proteinExistence type="predicted"/>
<feature type="non-terminal residue" evidence="1">
    <location>
        <position position="49"/>
    </location>
</feature>
<gene>
    <name evidence="1" type="ORF">LCGC14_2469930</name>
</gene>
<dbReference type="AlphaFoldDB" id="A0A0F9BYG0"/>
<accession>A0A0F9BYG0</accession>
<protein>
    <submittedName>
        <fullName evidence="1">Uncharacterized protein</fullName>
    </submittedName>
</protein>
<name>A0A0F9BYG0_9ZZZZ</name>
<evidence type="ECO:0000313" key="1">
    <source>
        <dbReference type="EMBL" id="KKL18997.1"/>
    </source>
</evidence>
<reference evidence="1" key="1">
    <citation type="journal article" date="2015" name="Nature">
        <title>Complex archaea that bridge the gap between prokaryotes and eukaryotes.</title>
        <authorList>
            <person name="Spang A."/>
            <person name="Saw J.H."/>
            <person name="Jorgensen S.L."/>
            <person name="Zaremba-Niedzwiedzka K."/>
            <person name="Martijn J."/>
            <person name="Lind A.E."/>
            <person name="van Eijk R."/>
            <person name="Schleper C."/>
            <person name="Guy L."/>
            <person name="Ettema T.J."/>
        </authorList>
    </citation>
    <scope>NUCLEOTIDE SEQUENCE</scope>
</reference>
<sequence length="49" mass="5434">MAERTGMEKRQIPCSRSRCADSGEAAAVKTYDSKQFAAMIHASPKWVCE</sequence>